<evidence type="ECO:0000313" key="2">
    <source>
        <dbReference type="EMBL" id="GBN34602.1"/>
    </source>
</evidence>
<dbReference type="Proteomes" id="UP000499080">
    <property type="component" value="Unassembled WGS sequence"/>
</dbReference>
<reference evidence="2 3" key="1">
    <citation type="journal article" date="2019" name="Sci. Rep.">
        <title>Orb-weaving spider Araneus ventricosus genome elucidates the spidroin gene catalogue.</title>
        <authorList>
            <person name="Kono N."/>
            <person name="Nakamura H."/>
            <person name="Ohtoshi R."/>
            <person name="Moran D.A.P."/>
            <person name="Shinohara A."/>
            <person name="Yoshida Y."/>
            <person name="Fujiwara M."/>
            <person name="Mori M."/>
            <person name="Tomita M."/>
            <person name="Arakawa K."/>
        </authorList>
    </citation>
    <scope>NUCLEOTIDE SEQUENCE [LARGE SCALE GENOMIC DNA]</scope>
</reference>
<name>A0A4Y2N6S9_ARAVE</name>
<organism evidence="2 3">
    <name type="scientific">Araneus ventricosus</name>
    <name type="common">Orbweaver spider</name>
    <name type="synonym">Epeira ventricosa</name>
    <dbReference type="NCBI Taxonomy" id="182803"/>
    <lineage>
        <taxon>Eukaryota</taxon>
        <taxon>Metazoa</taxon>
        <taxon>Ecdysozoa</taxon>
        <taxon>Arthropoda</taxon>
        <taxon>Chelicerata</taxon>
        <taxon>Arachnida</taxon>
        <taxon>Araneae</taxon>
        <taxon>Araneomorphae</taxon>
        <taxon>Entelegynae</taxon>
        <taxon>Araneoidea</taxon>
        <taxon>Araneidae</taxon>
        <taxon>Araneus</taxon>
    </lineage>
</organism>
<dbReference type="EMBL" id="BGPR01008566">
    <property type="protein sequence ID" value="GBN34602.1"/>
    <property type="molecule type" value="Genomic_DNA"/>
</dbReference>
<evidence type="ECO:0000313" key="3">
    <source>
        <dbReference type="Proteomes" id="UP000499080"/>
    </source>
</evidence>
<dbReference type="AlphaFoldDB" id="A0A4Y2N6S9"/>
<evidence type="ECO:0000256" key="1">
    <source>
        <dbReference type="SAM" id="MobiDB-lite"/>
    </source>
</evidence>
<comment type="caution">
    <text evidence="2">The sequence shown here is derived from an EMBL/GenBank/DDBJ whole genome shotgun (WGS) entry which is preliminary data.</text>
</comment>
<keyword evidence="3" id="KW-1185">Reference proteome</keyword>
<feature type="region of interest" description="Disordered" evidence="1">
    <location>
        <begin position="15"/>
        <end position="41"/>
    </location>
</feature>
<proteinExistence type="predicted"/>
<protein>
    <submittedName>
        <fullName evidence="2">Uncharacterized protein</fullName>
    </submittedName>
</protein>
<gene>
    <name evidence="2" type="ORF">AVEN_130429_1</name>
</gene>
<sequence>MRAVGFPKSKRVDSALGDAGIKESQDSSGTAGLRPNKKTVRWEPPRTPIAVRTLHFSWPQGYPFGWRLPCSDTDSHSGVGWEGEREMRKENYPLSFLY</sequence>
<accession>A0A4Y2N6S9</accession>